<dbReference type="Proteomes" id="UP000184440">
    <property type="component" value="Unassembled WGS sequence"/>
</dbReference>
<dbReference type="Pfam" id="PF13238">
    <property type="entry name" value="AAA_18"/>
    <property type="match status" value="1"/>
</dbReference>
<organism evidence="1 2">
    <name type="scientific">Cryptosporangium aurantiacum</name>
    <dbReference type="NCBI Taxonomy" id="134849"/>
    <lineage>
        <taxon>Bacteria</taxon>
        <taxon>Bacillati</taxon>
        <taxon>Actinomycetota</taxon>
        <taxon>Actinomycetes</taxon>
        <taxon>Cryptosporangiales</taxon>
        <taxon>Cryptosporangiaceae</taxon>
        <taxon>Cryptosporangium</taxon>
    </lineage>
</organism>
<sequence length="179" mass="19709">MSLIWVTGNSGAGKSTVCELLKRHGHDAVDADWEGYNHWVDRTTGRIVVNPPYPAPSGWLHRFGWKIDRAHVEALAARAAGQTVFLCGSVENEDEVRDLFDLMICLVVDDRTVTARLANRTTNAFGRQPEELAAALDDNATTESMYRRFGATIIDGTRAPETVMGEVLAAARSVQPNNR</sequence>
<keyword evidence="1" id="KW-0808">Transferase</keyword>
<dbReference type="InterPro" id="IPR027417">
    <property type="entry name" value="P-loop_NTPase"/>
</dbReference>
<dbReference type="SUPFAM" id="SSF52540">
    <property type="entry name" value="P-loop containing nucleoside triphosphate hydrolases"/>
    <property type="match status" value="1"/>
</dbReference>
<dbReference type="GO" id="GO:0016301">
    <property type="term" value="F:kinase activity"/>
    <property type="evidence" value="ECO:0007669"/>
    <property type="project" value="UniProtKB-KW"/>
</dbReference>
<evidence type="ECO:0000313" key="2">
    <source>
        <dbReference type="Proteomes" id="UP000184440"/>
    </source>
</evidence>
<evidence type="ECO:0000313" key="1">
    <source>
        <dbReference type="EMBL" id="SHN43432.1"/>
    </source>
</evidence>
<gene>
    <name evidence="1" type="ORF">SAMN05443668_109165</name>
</gene>
<reference evidence="1 2" key="1">
    <citation type="submission" date="2016-11" db="EMBL/GenBank/DDBJ databases">
        <authorList>
            <person name="Jaros S."/>
            <person name="Januszkiewicz K."/>
            <person name="Wedrychowicz H."/>
        </authorList>
    </citation>
    <scope>NUCLEOTIDE SEQUENCE [LARGE SCALE GENOMIC DNA]</scope>
    <source>
        <strain evidence="1 2">DSM 46144</strain>
    </source>
</reference>
<keyword evidence="1" id="KW-0418">Kinase</keyword>
<proteinExistence type="predicted"/>
<dbReference type="Gene3D" id="3.40.50.300">
    <property type="entry name" value="P-loop containing nucleotide triphosphate hydrolases"/>
    <property type="match status" value="1"/>
</dbReference>
<protein>
    <submittedName>
        <fullName evidence="1">Shikimate kinase</fullName>
    </submittedName>
</protein>
<dbReference type="AlphaFoldDB" id="A0A1M7RBB9"/>
<keyword evidence="2" id="KW-1185">Reference proteome</keyword>
<accession>A0A1M7RBB9</accession>
<name>A0A1M7RBB9_9ACTN</name>
<dbReference type="STRING" id="134849.SAMN05443668_109165"/>
<dbReference type="EMBL" id="FRCS01000009">
    <property type="protein sequence ID" value="SHN43432.1"/>
    <property type="molecule type" value="Genomic_DNA"/>
</dbReference>